<evidence type="ECO:0000313" key="8">
    <source>
        <dbReference type="Proteomes" id="UP000266552"/>
    </source>
</evidence>
<sequence length="531" mass="59506">MLKKHRLTAVMAALLSVSLAACGGQPKAEEQPKAPASGGKNPVEANEKFTITAIDFRYGDPPPTSSPGIDMINEKFNVDYKPVFVPNTAFDEKINAVFASGQIPDMIGLMSTDLKNRYNKFAKQGAFLDLEPYINDYPTLKAVPDYIWDSMRVNGKIHAIPQYAPKYQVVTVLRKDWLDKLGLKPPTNYEELKEVALAFTNGDPDGNNKKDTYGIAIGQDINPNFNQGPYWDPDAWYHQDAQGNYIPGIIGEGRREFITMLSELYKQGAMTKDYAVLNWGDTNKEFYSGKAGIFIGTPRGMSQDYMNGLLAIHPEAEFVHLDPFMDKYGNQGLMAGAGYNGLTVLSAKLQDEPEKLKKVLEIIDFGRKFYPQDQKNEKNADFDWFSGKVGSGYVMKDGLPVFNENFGRDGLGPSTYYVDNSSWVPQDSDNVYSITYQTKQLVDLVAAIETMYKDIKLYINPINGLESPTDNSKGAELRKYVMDEQVKMIAGTRPVSDWDKLVQEYLDKGGAQVIQEYNVNIKEKDPKALFK</sequence>
<keyword evidence="4" id="KW-0564">Palmitate</keyword>
<dbReference type="EMBL" id="CP032412">
    <property type="protein sequence ID" value="AYB47809.1"/>
    <property type="molecule type" value="Genomic_DNA"/>
</dbReference>
<keyword evidence="5" id="KW-0449">Lipoprotein</keyword>
<evidence type="ECO:0000256" key="2">
    <source>
        <dbReference type="ARBA" id="ARBA00022729"/>
    </source>
</evidence>
<dbReference type="InterPro" id="IPR050490">
    <property type="entry name" value="Bact_solute-bd_prot1"/>
</dbReference>
<dbReference type="PROSITE" id="PS51257">
    <property type="entry name" value="PROKAR_LIPOPROTEIN"/>
    <property type="match status" value="1"/>
</dbReference>
<dbReference type="InterPro" id="IPR006059">
    <property type="entry name" value="SBP"/>
</dbReference>
<dbReference type="Gene3D" id="3.40.190.10">
    <property type="entry name" value="Periplasmic binding protein-like II"/>
    <property type="match status" value="2"/>
</dbReference>
<evidence type="ECO:0000256" key="4">
    <source>
        <dbReference type="ARBA" id="ARBA00023139"/>
    </source>
</evidence>
<keyword evidence="2 6" id="KW-0732">Signal</keyword>
<dbReference type="RefSeq" id="WP_119851184.1">
    <property type="nucleotide sequence ID" value="NZ_CP032412.1"/>
</dbReference>
<proteinExistence type="predicted"/>
<accession>A0A385TVB4</accession>
<evidence type="ECO:0000313" key="7">
    <source>
        <dbReference type="EMBL" id="AYB47809.1"/>
    </source>
</evidence>
<evidence type="ECO:0000256" key="6">
    <source>
        <dbReference type="SAM" id="SignalP"/>
    </source>
</evidence>
<feature type="signal peptide" evidence="6">
    <location>
        <begin position="1"/>
        <end position="23"/>
    </location>
</feature>
<keyword evidence="8" id="KW-1185">Reference proteome</keyword>
<dbReference type="PANTHER" id="PTHR43649">
    <property type="entry name" value="ARABINOSE-BINDING PROTEIN-RELATED"/>
    <property type="match status" value="1"/>
</dbReference>
<evidence type="ECO:0000256" key="1">
    <source>
        <dbReference type="ARBA" id="ARBA00022475"/>
    </source>
</evidence>
<dbReference type="PANTHER" id="PTHR43649:SF33">
    <property type="entry name" value="POLYGALACTURONAN_RHAMNOGALACTURONAN-BINDING PROTEIN YTCQ"/>
    <property type="match status" value="1"/>
</dbReference>
<dbReference type="AlphaFoldDB" id="A0A385TVB4"/>
<keyword evidence="1" id="KW-1003">Cell membrane</keyword>
<feature type="chain" id="PRO_5039290421" evidence="6">
    <location>
        <begin position="24"/>
        <end position="531"/>
    </location>
</feature>
<name>A0A385TVB4_PAELA</name>
<keyword evidence="3" id="KW-0472">Membrane</keyword>
<dbReference type="Proteomes" id="UP000266552">
    <property type="component" value="Chromosome"/>
</dbReference>
<organism evidence="7 8">
    <name type="scientific">Paenibacillus lautus</name>
    <name type="common">Bacillus lautus</name>
    <dbReference type="NCBI Taxonomy" id="1401"/>
    <lineage>
        <taxon>Bacteria</taxon>
        <taxon>Bacillati</taxon>
        <taxon>Bacillota</taxon>
        <taxon>Bacilli</taxon>
        <taxon>Bacillales</taxon>
        <taxon>Paenibacillaceae</taxon>
        <taxon>Paenibacillus</taxon>
    </lineage>
</organism>
<gene>
    <name evidence="7" type="ORF">D5F53_13170</name>
</gene>
<dbReference type="Pfam" id="PF01547">
    <property type="entry name" value="SBP_bac_1"/>
    <property type="match status" value="1"/>
</dbReference>
<dbReference type="SUPFAM" id="SSF53850">
    <property type="entry name" value="Periplasmic binding protein-like II"/>
    <property type="match status" value="1"/>
</dbReference>
<evidence type="ECO:0000256" key="5">
    <source>
        <dbReference type="ARBA" id="ARBA00023288"/>
    </source>
</evidence>
<evidence type="ECO:0000256" key="3">
    <source>
        <dbReference type="ARBA" id="ARBA00023136"/>
    </source>
</evidence>
<dbReference type="CDD" id="cd13580">
    <property type="entry name" value="PBP2_AlgQ_like_1"/>
    <property type="match status" value="1"/>
</dbReference>
<protein>
    <submittedName>
        <fullName evidence="7">Extracellular solute-binding protein</fullName>
    </submittedName>
</protein>
<dbReference type="KEGG" id="plw:D5F53_13170"/>
<reference evidence="7 8" key="1">
    <citation type="submission" date="2018-09" db="EMBL/GenBank/DDBJ databases">
        <title>Genome Sequence of Paenibacillus lautus Strain E7593-69, Azo Dye-Degrading Bacteria, Isolated from Commercial Tattoo Inks.</title>
        <authorList>
            <person name="Nho S.W."/>
            <person name="Kim S.-J."/>
            <person name="Kweon O."/>
            <person name="Cerniglia C.E."/>
        </authorList>
    </citation>
    <scope>NUCLEOTIDE SEQUENCE [LARGE SCALE GENOMIC DNA]</scope>
    <source>
        <strain evidence="7 8">E7593-69</strain>
    </source>
</reference>